<dbReference type="AlphaFoldDB" id="A0A6J2PAU1"/>
<evidence type="ECO:0000256" key="4">
    <source>
        <dbReference type="PIRSR" id="PIRSR600542-1"/>
    </source>
</evidence>
<name>A0A6J2PAU1_COTGO</name>
<dbReference type="InParanoid" id="A0A6J2PAU1"/>
<dbReference type="RefSeq" id="XP_029282317.1">
    <property type="nucleotide sequence ID" value="XM_029426457.1"/>
</dbReference>
<gene>
    <name evidence="7" type="primary">LOC115004784</name>
</gene>
<dbReference type="GO" id="GO:0004092">
    <property type="term" value="F:carnitine O-acetyltransferase activity"/>
    <property type="evidence" value="ECO:0007669"/>
    <property type="project" value="TreeGrafter"/>
</dbReference>
<dbReference type="Gene3D" id="3.30.559.70">
    <property type="entry name" value="Choline/Carnitine o-acyltransferase, domain 2"/>
    <property type="match status" value="1"/>
</dbReference>
<evidence type="ECO:0000256" key="2">
    <source>
        <dbReference type="ARBA" id="ARBA00022679"/>
    </source>
</evidence>
<dbReference type="PANTHER" id="PTHR22589">
    <property type="entry name" value="CARNITINE O-ACYLTRANSFERASE"/>
    <property type="match status" value="1"/>
</dbReference>
<feature type="active site" description="Proton acceptor" evidence="4">
    <location>
        <position position="340"/>
    </location>
</feature>
<dbReference type="SUPFAM" id="SSF52777">
    <property type="entry name" value="CoA-dependent acyltransferases"/>
    <property type="match status" value="2"/>
</dbReference>
<dbReference type="KEGG" id="cgob:115004784"/>
<dbReference type="InterPro" id="IPR039551">
    <property type="entry name" value="Cho/carn_acyl_trans"/>
</dbReference>
<dbReference type="GO" id="GO:0019254">
    <property type="term" value="P:carnitine metabolic process, CoA-linked"/>
    <property type="evidence" value="ECO:0007669"/>
    <property type="project" value="TreeGrafter"/>
</dbReference>
<sequence>MLRIYSRALVRVGMGKPWYLVKPVSVVASRNLSQQKGLPRLPVPSLQQSLENYLSFLEPILELDELQRATELVEEFQKQGGVGERLQRDLERAASNTDNWMTDKLKIVHHKERSSVVVHFNYGMSLPRGHFKDKQAQTRCAAELIEATLHVKTMIDNDTLPIEYIRGKPLCMEQYKEIMSSCRIPQLKMDSMMFYTRKHITVVHNCQFFVLEVHNSDGTLLTVDQLCVQLERIYNSSLQTDMEPVGILTTENRDNWSKTYMNLIQDETNKASVSTIQSSIFTLCLDGAMPPVSEEMYYSSDCHQILQGGGSQWNSANRWFDKGLQLIIREDGTSGINLCHAVADGSVGVKFCDHIVESLNRKKPQVMQSHMEPLPAPQKLHFNITPEIKKDIEEAKQHMDILARDVDLRYSVFDHFGGKSLKANKLSPNDFVQMAVQLAYYRTHQRFCQSMELVSLRMFRLGRLSFNKLHTPASANFVKAFDDPNKQNSEKVDLLEKSMEAHRLNITNALEGNPSETHLLGLMQQSTEEKIPMPDIFTDPTFLKSFQYRFFATQVTSSRGCQVCNGSYSPGLFEVVFGINDYDIDLYVSSLSAGDSCTESNGVRLMGALHDALLDMRTLLQQTSRPQL</sequence>
<comment type="similarity">
    <text evidence="1">Belongs to the carnitine/choline acetyltransferase family.</text>
</comment>
<proteinExistence type="inferred from homology"/>
<keyword evidence="3" id="KW-0012">Acyltransferase</keyword>
<accession>A0A6J2PAU1</accession>
<protein>
    <submittedName>
        <fullName evidence="7">Carnitine O-acetyltransferase-like</fullName>
    </submittedName>
</protein>
<dbReference type="InterPro" id="IPR023213">
    <property type="entry name" value="CAT-like_dom_sf"/>
</dbReference>
<dbReference type="GeneID" id="115004784"/>
<organism evidence="6 7">
    <name type="scientific">Cottoperca gobio</name>
    <name type="common">Frogmouth</name>
    <name type="synonym">Aphritis gobio</name>
    <dbReference type="NCBI Taxonomy" id="56716"/>
    <lineage>
        <taxon>Eukaryota</taxon>
        <taxon>Metazoa</taxon>
        <taxon>Chordata</taxon>
        <taxon>Craniata</taxon>
        <taxon>Vertebrata</taxon>
        <taxon>Euteleostomi</taxon>
        <taxon>Actinopterygii</taxon>
        <taxon>Neopterygii</taxon>
        <taxon>Teleostei</taxon>
        <taxon>Neoteleostei</taxon>
        <taxon>Acanthomorphata</taxon>
        <taxon>Eupercaria</taxon>
        <taxon>Perciformes</taxon>
        <taxon>Notothenioidei</taxon>
        <taxon>Bovichtidae</taxon>
        <taxon>Cottoperca</taxon>
    </lineage>
</organism>
<dbReference type="InterPro" id="IPR042231">
    <property type="entry name" value="Cho/carn_acyl_trans_2"/>
</dbReference>
<keyword evidence="6" id="KW-1185">Reference proteome</keyword>
<dbReference type="OrthoDB" id="240216at2759"/>
<dbReference type="FunFam" id="3.30.559.70:FF:000002">
    <property type="entry name" value="Carnitine O-acetyltransferase"/>
    <property type="match status" value="1"/>
</dbReference>
<reference evidence="7" key="1">
    <citation type="submission" date="2025-08" db="UniProtKB">
        <authorList>
            <consortium name="RefSeq"/>
        </authorList>
    </citation>
    <scope>IDENTIFICATION</scope>
</reference>
<dbReference type="Gene3D" id="3.30.559.10">
    <property type="entry name" value="Chloramphenicol acetyltransferase-like domain"/>
    <property type="match status" value="1"/>
</dbReference>
<dbReference type="GO" id="GO:0005777">
    <property type="term" value="C:peroxisome"/>
    <property type="evidence" value="ECO:0007669"/>
    <property type="project" value="TreeGrafter"/>
</dbReference>
<dbReference type="Proteomes" id="UP000504630">
    <property type="component" value="Unplaced"/>
</dbReference>
<evidence type="ECO:0000256" key="1">
    <source>
        <dbReference type="ARBA" id="ARBA00005232"/>
    </source>
</evidence>
<dbReference type="Pfam" id="PF00755">
    <property type="entry name" value="Carn_acyltransf"/>
    <property type="match status" value="1"/>
</dbReference>
<keyword evidence="2" id="KW-0808">Transferase</keyword>
<evidence type="ECO:0000313" key="7">
    <source>
        <dbReference type="RefSeq" id="XP_029282317.1"/>
    </source>
</evidence>
<evidence type="ECO:0000259" key="5">
    <source>
        <dbReference type="Pfam" id="PF00755"/>
    </source>
</evidence>
<dbReference type="PROSITE" id="PS00439">
    <property type="entry name" value="ACYLTRANSF_C_1"/>
    <property type="match status" value="1"/>
</dbReference>
<feature type="domain" description="Choline/carnitine acyltransferase" evidence="5">
    <location>
        <begin position="41"/>
        <end position="610"/>
    </location>
</feature>
<dbReference type="PANTHER" id="PTHR22589:SF50">
    <property type="entry name" value="CARNITINE O-ACETYLTRANSFERASE"/>
    <property type="match status" value="1"/>
</dbReference>
<evidence type="ECO:0000313" key="6">
    <source>
        <dbReference type="Proteomes" id="UP000504630"/>
    </source>
</evidence>
<evidence type="ECO:0000256" key="3">
    <source>
        <dbReference type="ARBA" id="ARBA00023315"/>
    </source>
</evidence>
<dbReference type="InterPro" id="IPR000542">
    <property type="entry name" value="Carn_acyl_trans"/>
</dbReference>